<evidence type="ECO:0000256" key="1">
    <source>
        <dbReference type="SAM" id="MobiDB-lite"/>
    </source>
</evidence>
<dbReference type="Proteomes" id="UP000317378">
    <property type="component" value="Unassembled WGS sequence"/>
</dbReference>
<dbReference type="EMBL" id="VCHX02000141">
    <property type="protein sequence ID" value="TPQ20377.1"/>
    <property type="molecule type" value="Genomic_DNA"/>
</dbReference>
<name>A0A505DBZ3_9ACTN</name>
<gene>
    <name evidence="2" type="ORF">FGD71_020735</name>
</gene>
<evidence type="ECO:0000313" key="3">
    <source>
        <dbReference type="Proteomes" id="UP000317378"/>
    </source>
</evidence>
<dbReference type="RefSeq" id="WP_119101979.1">
    <property type="nucleotide sequence ID" value="NZ_QXMJ01000141.1"/>
</dbReference>
<protein>
    <submittedName>
        <fullName evidence="2">Uncharacterized protein</fullName>
    </submittedName>
</protein>
<organism evidence="2 3">
    <name type="scientific">Streptomyces sporangiiformans</name>
    <dbReference type="NCBI Taxonomy" id="2315329"/>
    <lineage>
        <taxon>Bacteria</taxon>
        <taxon>Bacillati</taxon>
        <taxon>Actinomycetota</taxon>
        <taxon>Actinomycetes</taxon>
        <taxon>Kitasatosporales</taxon>
        <taxon>Streptomycetaceae</taxon>
        <taxon>Streptomyces</taxon>
    </lineage>
</organism>
<feature type="compositionally biased region" description="Basic and acidic residues" evidence="1">
    <location>
        <begin position="47"/>
        <end position="63"/>
    </location>
</feature>
<dbReference type="AlphaFoldDB" id="A0A505DBZ3"/>
<comment type="caution">
    <text evidence="2">The sequence shown here is derived from an EMBL/GenBank/DDBJ whole genome shotgun (WGS) entry which is preliminary data.</text>
</comment>
<evidence type="ECO:0000313" key="2">
    <source>
        <dbReference type="EMBL" id="TPQ20377.1"/>
    </source>
</evidence>
<keyword evidence="3" id="KW-1185">Reference proteome</keyword>
<accession>A0A505DBZ3</accession>
<feature type="region of interest" description="Disordered" evidence="1">
    <location>
        <begin position="44"/>
        <end position="89"/>
    </location>
</feature>
<proteinExistence type="predicted"/>
<sequence>MSASTADTASAAGTARTAGTSRARLLAAAALSLATLTLTLTACDDGEGLRDEGPSATSAHKDGGQAFPVGAAALSRRHHPAATTLLTKR</sequence>
<reference evidence="2 3" key="1">
    <citation type="submission" date="2019-06" db="EMBL/GenBank/DDBJ databases">
        <title>Streptomyces sporangiiformans sp. nov., a novel actinomycete isolated from soil in Mount Song.</title>
        <authorList>
            <person name="Han L."/>
        </authorList>
    </citation>
    <scope>NUCLEOTIDE SEQUENCE [LARGE SCALE GENOMIC DNA]</scope>
    <source>
        <strain evidence="2 3">NEAU-SSA 1</strain>
    </source>
</reference>